<evidence type="ECO:0008006" key="5">
    <source>
        <dbReference type="Google" id="ProtNLM"/>
    </source>
</evidence>
<dbReference type="InterPro" id="IPR029063">
    <property type="entry name" value="SAM-dependent_MTases_sf"/>
</dbReference>
<dbReference type="OrthoDB" id="9794208at2"/>
<comment type="caution">
    <text evidence="3">The sequence shown here is derived from an EMBL/GenBank/DDBJ whole genome shotgun (WGS) entry which is preliminary data.</text>
</comment>
<dbReference type="EMBL" id="VANU01000003">
    <property type="protein sequence ID" value="TLP38305.1"/>
    <property type="molecule type" value="Genomic_DNA"/>
</dbReference>
<dbReference type="RefSeq" id="WP_138152299.1">
    <property type="nucleotide sequence ID" value="NZ_VANU01000003.1"/>
</dbReference>
<dbReference type="PANTHER" id="PTHR12049:SF7">
    <property type="entry name" value="PROTEIN ARGININE METHYLTRANSFERASE NDUFAF7, MITOCHONDRIAL"/>
    <property type="match status" value="1"/>
</dbReference>
<evidence type="ECO:0000256" key="1">
    <source>
        <dbReference type="ARBA" id="ARBA00022603"/>
    </source>
</evidence>
<dbReference type="Pfam" id="PF02636">
    <property type="entry name" value="Methyltransf_28"/>
    <property type="match status" value="1"/>
</dbReference>
<keyword evidence="4" id="KW-1185">Reference proteome</keyword>
<dbReference type="Proteomes" id="UP000308901">
    <property type="component" value="Unassembled WGS sequence"/>
</dbReference>
<sequence>MKNQKFSEYFNSWLYGKDGYYANYKQIGKQGDFYTSVSSSSFFGGSIAKRIVDKINSDELPNNTTILEIGAHHGYLLADIIQFIYTLKPELLSTLTFAIIERFDSLKQKQKEYLQQSFGEAIKLVHYDDISKVKLPHAFLVANEIFDAFPCELVFTKNDQLQLAYVQDHKIDFKKCEDKNIIEHCKKYKITKGEIGIGYKEFANTICTNIKKFEFVTFDYGDNYPRNDFSTRIYAKHEVFPIFEKNLELSSLYANSDITYDVNFKYLEDIFKELNVELVEYKTQMTALVDFGIIDLLEILKINSDENTYLRESAKVKTLLEPTGMGDRFKALIIRK</sequence>
<name>A0A5R8Y1G5_9BACT</name>
<protein>
    <recommendedName>
        <fullName evidence="5">SAM-dependent methyltransferase, MidA family</fullName>
    </recommendedName>
</protein>
<evidence type="ECO:0000313" key="4">
    <source>
        <dbReference type="Proteomes" id="UP000308901"/>
    </source>
</evidence>
<dbReference type="PANTHER" id="PTHR12049">
    <property type="entry name" value="PROTEIN ARGININE METHYLTRANSFERASE NDUFAF7, MITOCHONDRIAL"/>
    <property type="match status" value="1"/>
</dbReference>
<accession>A0A5R8Y1G5</accession>
<organism evidence="3 4">
    <name type="scientific">Arcobacter arenosus</name>
    <dbReference type="NCBI Taxonomy" id="2576037"/>
    <lineage>
        <taxon>Bacteria</taxon>
        <taxon>Pseudomonadati</taxon>
        <taxon>Campylobacterota</taxon>
        <taxon>Epsilonproteobacteria</taxon>
        <taxon>Campylobacterales</taxon>
        <taxon>Arcobacteraceae</taxon>
        <taxon>Arcobacter</taxon>
    </lineage>
</organism>
<dbReference type="InterPro" id="IPR038375">
    <property type="entry name" value="NDUFAF7_sf"/>
</dbReference>
<dbReference type="AlphaFoldDB" id="A0A5R8Y1G5"/>
<reference evidence="3 4" key="1">
    <citation type="submission" date="2019-05" db="EMBL/GenBank/DDBJ databases">
        <title>Arcobacter sp. nov., isolated from sea sediment.</title>
        <authorList>
            <person name="Kim W."/>
        </authorList>
    </citation>
    <scope>NUCLEOTIDE SEQUENCE [LARGE SCALE GENOMIC DNA]</scope>
    <source>
        <strain evidence="3 4">CAU 1517</strain>
    </source>
</reference>
<evidence type="ECO:0000256" key="2">
    <source>
        <dbReference type="ARBA" id="ARBA00022679"/>
    </source>
</evidence>
<dbReference type="Gene3D" id="3.40.50.12710">
    <property type="match status" value="1"/>
</dbReference>
<keyword evidence="1" id="KW-0489">Methyltransferase</keyword>
<evidence type="ECO:0000313" key="3">
    <source>
        <dbReference type="EMBL" id="TLP38305.1"/>
    </source>
</evidence>
<keyword evidence="2" id="KW-0808">Transferase</keyword>
<proteinExistence type="predicted"/>
<dbReference type="GO" id="GO:0032259">
    <property type="term" value="P:methylation"/>
    <property type="evidence" value="ECO:0007669"/>
    <property type="project" value="UniProtKB-KW"/>
</dbReference>
<dbReference type="SUPFAM" id="SSF53335">
    <property type="entry name" value="S-adenosyl-L-methionine-dependent methyltransferases"/>
    <property type="match status" value="1"/>
</dbReference>
<dbReference type="GO" id="GO:0035243">
    <property type="term" value="F:protein-arginine omega-N symmetric methyltransferase activity"/>
    <property type="evidence" value="ECO:0007669"/>
    <property type="project" value="TreeGrafter"/>
</dbReference>
<gene>
    <name evidence="3" type="ORF">FDK22_07465</name>
</gene>
<dbReference type="InterPro" id="IPR003788">
    <property type="entry name" value="NDUFAF7"/>
</dbReference>